<dbReference type="Pfam" id="PF01426">
    <property type="entry name" value="BAH"/>
    <property type="match status" value="1"/>
</dbReference>
<dbReference type="InterPro" id="IPR000504">
    <property type="entry name" value="RRM_dom"/>
</dbReference>
<dbReference type="PROSITE" id="PS50102">
    <property type="entry name" value="RRM"/>
    <property type="match status" value="1"/>
</dbReference>
<gene>
    <name evidence="4" type="ORF">AYBTSS11_LOCUS15968</name>
</gene>
<evidence type="ECO:0000259" key="2">
    <source>
        <dbReference type="PROSITE" id="PS50102"/>
    </source>
</evidence>
<dbReference type="GO" id="GO:0003682">
    <property type="term" value="F:chromatin binding"/>
    <property type="evidence" value="ECO:0007669"/>
    <property type="project" value="InterPro"/>
</dbReference>
<proteinExistence type="predicted"/>
<dbReference type="PANTHER" id="PTHR47073">
    <property type="entry name" value="PROTEIN ANTI-SILENCING 1"/>
    <property type="match status" value="1"/>
</dbReference>
<evidence type="ECO:0000256" key="1">
    <source>
        <dbReference type="PROSITE-ProRule" id="PRU00176"/>
    </source>
</evidence>
<accession>A0AA86VDF0</accession>
<keyword evidence="1" id="KW-0694">RNA-binding</keyword>
<dbReference type="Gramene" id="rna-AYBTSS11_LOCUS15968">
    <property type="protein sequence ID" value="CAJ1955138.1"/>
    <property type="gene ID" value="gene-AYBTSS11_LOCUS15968"/>
</dbReference>
<dbReference type="PANTHER" id="PTHR47073:SF5">
    <property type="entry name" value="BAH DOMAIN PROTEIN"/>
    <property type="match status" value="1"/>
</dbReference>
<name>A0AA86VDF0_9FABA</name>
<dbReference type="Gene3D" id="2.30.30.490">
    <property type="match status" value="1"/>
</dbReference>
<dbReference type="FunFam" id="2.30.30.490:FF:000017">
    <property type="entry name" value="Bromo-adjacent homology (BAH) domain-containing protein"/>
    <property type="match status" value="1"/>
</dbReference>
<evidence type="ECO:0008006" key="6">
    <source>
        <dbReference type="Google" id="ProtNLM"/>
    </source>
</evidence>
<sequence length="575" mass="65995">YWPFLTPSMPTVPVNPSPVRMKNNDVKMSSPSSANVGQVIDFKWGSKRGVGVKNKDTQYYESFVYEGVEYFLYDSVYLFTTGHVETSIAKLVKIYERPNREKMIKVIWFFRPMEIRNFLGKYQPCWNELFLASGEGKGLSNINYLESIIGKCSVVCTSKDNRNPKPSETELKKTDYFFSCTFDVLRRVIIDKFTNEIDGVKVEKFFNRKRDDKTSNHLHVGANIRPKILIKTSTDPCTILHCQINDKAEGRTSENILPKQSSDSYPYKKRKIVEEKLNIGQSRKTPKEVEIDDKKVEIKQDERIKTDKKVIDVIERPDAGKRRWFKKMSNINNLKPWDERLRRAQELDTLVLLNNLDPSYTSYEVEDLVWCALKAKVEARVIEWSPSSSTYYGRAFVIFKTKGEAESAISELNKRCLSLGEGRIVSAAKGTLCEPDKKRKFTGHLVIDKTALQRQHQEMRNAVSTSHCSQPNTIEYQMAIEWILQYAKFNACWNALYEVEHCEELFLASTNEGDTRYTRKIEGRVDASSPLLCGIHSNVSTGLKFCAYSTHSASAPSPIPKMQFTFHIAAYLGPQ</sequence>
<dbReference type="GO" id="GO:0003723">
    <property type="term" value="F:RNA binding"/>
    <property type="evidence" value="ECO:0007669"/>
    <property type="project" value="UniProtKB-UniRule"/>
</dbReference>
<reference evidence="4" key="1">
    <citation type="submission" date="2023-10" db="EMBL/GenBank/DDBJ databases">
        <authorList>
            <person name="Domelevo Entfellner J.-B."/>
        </authorList>
    </citation>
    <scope>NUCLEOTIDE SEQUENCE</scope>
</reference>
<feature type="domain" description="BAH" evidence="3">
    <location>
        <begin position="68"/>
        <end position="193"/>
    </location>
</feature>
<dbReference type="SUPFAM" id="SSF54928">
    <property type="entry name" value="RNA-binding domain, RBD"/>
    <property type="match status" value="1"/>
</dbReference>
<dbReference type="Proteomes" id="UP001189624">
    <property type="component" value="Chromosome 5"/>
</dbReference>
<keyword evidence="5" id="KW-1185">Reference proteome</keyword>
<feature type="domain" description="RRM" evidence="2">
    <location>
        <begin position="349"/>
        <end position="432"/>
    </location>
</feature>
<organism evidence="4 5">
    <name type="scientific">Sphenostylis stenocarpa</name>
    <dbReference type="NCBI Taxonomy" id="92480"/>
    <lineage>
        <taxon>Eukaryota</taxon>
        <taxon>Viridiplantae</taxon>
        <taxon>Streptophyta</taxon>
        <taxon>Embryophyta</taxon>
        <taxon>Tracheophyta</taxon>
        <taxon>Spermatophyta</taxon>
        <taxon>Magnoliopsida</taxon>
        <taxon>eudicotyledons</taxon>
        <taxon>Gunneridae</taxon>
        <taxon>Pentapetalae</taxon>
        <taxon>rosids</taxon>
        <taxon>fabids</taxon>
        <taxon>Fabales</taxon>
        <taxon>Fabaceae</taxon>
        <taxon>Papilionoideae</taxon>
        <taxon>50 kb inversion clade</taxon>
        <taxon>NPAAA clade</taxon>
        <taxon>indigoferoid/millettioid clade</taxon>
        <taxon>Phaseoleae</taxon>
        <taxon>Sphenostylis</taxon>
    </lineage>
</organism>
<dbReference type="AlphaFoldDB" id="A0AA86VDF0"/>
<feature type="non-terminal residue" evidence="4">
    <location>
        <position position="1"/>
    </location>
</feature>
<evidence type="ECO:0000259" key="3">
    <source>
        <dbReference type="PROSITE" id="PS51038"/>
    </source>
</evidence>
<dbReference type="InterPro" id="IPR035979">
    <property type="entry name" value="RBD_domain_sf"/>
</dbReference>
<protein>
    <recommendedName>
        <fullName evidence="6">BAH domain-containing protein</fullName>
    </recommendedName>
</protein>
<dbReference type="InterPro" id="IPR001025">
    <property type="entry name" value="BAH_dom"/>
</dbReference>
<dbReference type="EMBL" id="OY731402">
    <property type="protein sequence ID" value="CAJ1955138.1"/>
    <property type="molecule type" value="Genomic_DNA"/>
</dbReference>
<dbReference type="PROSITE" id="PS51038">
    <property type="entry name" value="BAH"/>
    <property type="match status" value="1"/>
</dbReference>
<dbReference type="InterPro" id="IPR043151">
    <property type="entry name" value="BAH_sf"/>
</dbReference>
<evidence type="ECO:0000313" key="4">
    <source>
        <dbReference type="EMBL" id="CAJ1955138.1"/>
    </source>
</evidence>
<evidence type="ECO:0000313" key="5">
    <source>
        <dbReference type="Proteomes" id="UP001189624"/>
    </source>
</evidence>